<name>A0A2S6I6V0_9BACT</name>
<dbReference type="EMBL" id="PTJC01000005">
    <property type="protein sequence ID" value="PPK87236.1"/>
    <property type="molecule type" value="Genomic_DNA"/>
</dbReference>
<proteinExistence type="predicted"/>
<dbReference type="RefSeq" id="WP_104417851.1">
    <property type="nucleotide sequence ID" value="NZ_PTJC01000005.1"/>
</dbReference>
<keyword evidence="1" id="KW-0732">Signal</keyword>
<evidence type="ECO:0000313" key="2">
    <source>
        <dbReference type="EMBL" id="PPK87236.1"/>
    </source>
</evidence>
<accession>A0A2S6I6V0</accession>
<feature type="signal peptide" evidence="1">
    <location>
        <begin position="1"/>
        <end position="20"/>
    </location>
</feature>
<protein>
    <submittedName>
        <fullName evidence="2">Uncharacterized protein</fullName>
    </submittedName>
</protein>
<gene>
    <name evidence="2" type="ORF">CLV84_0173</name>
</gene>
<evidence type="ECO:0000256" key="1">
    <source>
        <dbReference type="SAM" id="SignalP"/>
    </source>
</evidence>
<evidence type="ECO:0000313" key="3">
    <source>
        <dbReference type="Proteomes" id="UP000237662"/>
    </source>
</evidence>
<reference evidence="2 3" key="1">
    <citation type="submission" date="2018-02" db="EMBL/GenBank/DDBJ databases">
        <title>Genomic Encyclopedia of Archaeal and Bacterial Type Strains, Phase II (KMG-II): from individual species to whole genera.</title>
        <authorList>
            <person name="Goeker M."/>
        </authorList>
    </citation>
    <scope>NUCLEOTIDE SEQUENCE [LARGE SCALE GENOMIC DNA]</scope>
    <source>
        <strain evidence="2 3">DSM 29526</strain>
    </source>
</reference>
<comment type="caution">
    <text evidence="2">The sequence shown here is derived from an EMBL/GenBank/DDBJ whole genome shotgun (WGS) entry which is preliminary data.</text>
</comment>
<sequence>MYIYLLLALLSGFAPRGVEAIPAQDVRTALLQLTYTGDDETAIQLPAHDPSQLPEFPAEVEEEVRDSEAKDAQDVVAARKRTSFLADLVVSVTCFPGPPSPVHRARQLPPAGTELTVLYRVFRI</sequence>
<keyword evidence="3" id="KW-1185">Reference proteome</keyword>
<dbReference type="Proteomes" id="UP000237662">
    <property type="component" value="Unassembled WGS sequence"/>
</dbReference>
<dbReference type="AlphaFoldDB" id="A0A2S6I6V0"/>
<organism evidence="2 3">
    <name type="scientific">Neolewinella xylanilytica</name>
    <dbReference type="NCBI Taxonomy" id="1514080"/>
    <lineage>
        <taxon>Bacteria</taxon>
        <taxon>Pseudomonadati</taxon>
        <taxon>Bacteroidota</taxon>
        <taxon>Saprospiria</taxon>
        <taxon>Saprospirales</taxon>
        <taxon>Lewinellaceae</taxon>
        <taxon>Neolewinella</taxon>
    </lineage>
</organism>
<feature type="chain" id="PRO_5015739525" evidence="1">
    <location>
        <begin position="21"/>
        <end position="124"/>
    </location>
</feature>